<proteinExistence type="predicted"/>
<name>A0A9D1A8S5_9FIRM</name>
<dbReference type="AlphaFoldDB" id="A0A9D1A8S5"/>
<dbReference type="Pfam" id="PF04892">
    <property type="entry name" value="VanZ"/>
    <property type="match status" value="1"/>
</dbReference>
<keyword evidence="1" id="KW-0472">Membrane</keyword>
<reference evidence="3" key="2">
    <citation type="journal article" date="2021" name="PeerJ">
        <title>Extensive microbial diversity within the chicken gut microbiome revealed by metagenomics and culture.</title>
        <authorList>
            <person name="Gilroy R."/>
            <person name="Ravi A."/>
            <person name="Getino M."/>
            <person name="Pursley I."/>
            <person name="Horton D.L."/>
            <person name="Alikhan N.F."/>
            <person name="Baker D."/>
            <person name="Gharbi K."/>
            <person name="Hall N."/>
            <person name="Watson M."/>
            <person name="Adriaenssens E.M."/>
            <person name="Foster-Nyarko E."/>
            <person name="Jarju S."/>
            <person name="Secka A."/>
            <person name="Antonio M."/>
            <person name="Oren A."/>
            <person name="Chaudhuri R.R."/>
            <person name="La Ragione R."/>
            <person name="Hildebrand F."/>
            <person name="Pallen M.J."/>
        </authorList>
    </citation>
    <scope>NUCLEOTIDE SEQUENCE</scope>
    <source>
        <strain evidence="3">ChiHjej9B8-7071</strain>
    </source>
</reference>
<sequence>MRKNNGEKAILISLAAALVLLTAFIWGHSAMPAAQSEGESQAVLPILQPLLLWFGVPLEQCHTVLRKMAHFSEYGLLGMVWIFLLLKCQHPPRRCILPAGSACLFTALVDETIQLFVPGRSGMVTDIWIDFAGASAGILGSLLLSLLIRHIRKQAAAS</sequence>
<accession>A0A9D1A8S5</accession>
<dbReference type="Proteomes" id="UP000824258">
    <property type="component" value="Unassembled WGS sequence"/>
</dbReference>
<evidence type="ECO:0000259" key="2">
    <source>
        <dbReference type="Pfam" id="PF04892"/>
    </source>
</evidence>
<evidence type="ECO:0000313" key="4">
    <source>
        <dbReference type="Proteomes" id="UP000824258"/>
    </source>
</evidence>
<feature type="transmembrane region" description="Helical" evidence="1">
    <location>
        <begin position="68"/>
        <end position="86"/>
    </location>
</feature>
<evidence type="ECO:0000313" key="3">
    <source>
        <dbReference type="EMBL" id="HIR10357.1"/>
    </source>
</evidence>
<dbReference type="InterPro" id="IPR006976">
    <property type="entry name" value="VanZ-like"/>
</dbReference>
<feature type="domain" description="VanZ-like" evidence="2">
    <location>
        <begin position="16"/>
        <end position="143"/>
    </location>
</feature>
<protein>
    <submittedName>
        <fullName evidence="3">VanZ family protein</fullName>
    </submittedName>
</protein>
<comment type="caution">
    <text evidence="3">The sequence shown here is derived from an EMBL/GenBank/DDBJ whole genome shotgun (WGS) entry which is preliminary data.</text>
</comment>
<keyword evidence="1" id="KW-0812">Transmembrane</keyword>
<reference evidence="3" key="1">
    <citation type="submission" date="2020-10" db="EMBL/GenBank/DDBJ databases">
        <authorList>
            <person name="Gilroy R."/>
        </authorList>
    </citation>
    <scope>NUCLEOTIDE SEQUENCE</scope>
    <source>
        <strain evidence="3">ChiHjej9B8-7071</strain>
    </source>
</reference>
<keyword evidence="1" id="KW-1133">Transmembrane helix</keyword>
<evidence type="ECO:0000256" key="1">
    <source>
        <dbReference type="SAM" id="Phobius"/>
    </source>
</evidence>
<gene>
    <name evidence="3" type="ORF">IAA70_08125</name>
</gene>
<feature type="transmembrane region" description="Helical" evidence="1">
    <location>
        <begin position="128"/>
        <end position="148"/>
    </location>
</feature>
<dbReference type="EMBL" id="DVGD01000268">
    <property type="protein sequence ID" value="HIR10357.1"/>
    <property type="molecule type" value="Genomic_DNA"/>
</dbReference>
<organism evidence="3 4">
    <name type="scientific">Candidatus Avoscillospira stercoripullorum</name>
    <dbReference type="NCBI Taxonomy" id="2840709"/>
    <lineage>
        <taxon>Bacteria</taxon>
        <taxon>Bacillati</taxon>
        <taxon>Bacillota</taxon>
        <taxon>Clostridia</taxon>
        <taxon>Eubacteriales</taxon>
        <taxon>Oscillospiraceae</taxon>
        <taxon>Oscillospiraceae incertae sedis</taxon>
        <taxon>Candidatus Avoscillospira</taxon>
    </lineage>
</organism>
<dbReference type="NCBIfam" id="NF037970">
    <property type="entry name" value="vanZ_1"/>
    <property type="match status" value="1"/>
</dbReference>
<feature type="transmembrane region" description="Helical" evidence="1">
    <location>
        <begin position="95"/>
        <end position="116"/>
    </location>
</feature>